<evidence type="ECO:0000313" key="8">
    <source>
        <dbReference type="Proteomes" id="UP000594015"/>
    </source>
</evidence>
<evidence type="ECO:0000256" key="1">
    <source>
        <dbReference type="ARBA" id="ARBA00003236"/>
    </source>
</evidence>
<sequence length="321" mass="36277">MFHEIQRDCRSELMTGASVELFAFLVDWLQREGWAIVSLQECLKRLAEDDRSRRYAVVTFDDGYRDNVSVALPILERHNAPFTMYVPTDALKRTMQCWWLGVRELIRSRDVVTIDAMDARFRCPDQRSKRAALGKVRDWVHQDYKRAASLTTTFENAGISTAALNDRYFLDPGELQSLARHPLASIGGHTTSHRALSDLDETSARAELIDNRNYLENLLQLPVRHLAYPYGTPGACGLREEYLANEAGYASAVTTRHDQLTDDRLNPFALPRIGVDSTYDTEASVAARLSGVQLAVQALLAKRSRRHSSKEASHLTRPTAR</sequence>
<protein>
    <recommendedName>
        <fullName evidence="3">Chitooligosaccharide deacetylase</fullName>
    </recommendedName>
    <alternativeName>
        <fullName evidence="5">Nodulation protein B</fullName>
    </alternativeName>
</protein>
<evidence type="ECO:0000259" key="6">
    <source>
        <dbReference type="PROSITE" id="PS51677"/>
    </source>
</evidence>
<evidence type="ECO:0000256" key="5">
    <source>
        <dbReference type="ARBA" id="ARBA00032976"/>
    </source>
</evidence>
<keyword evidence="4" id="KW-0732">Signal</keyword>
<dbReference type="EMBL" id="CP030050">
    <property type="protein sequence ID" value="QOZ68144.1"/>
    <property type="molecule type" value="Genomic_DNA"/>
</dbReference>
<dbReference type="Pfam" id="PF01522">
    <property type="entry name" value="Polysacc_deac_1"/>
    <property type="match status" value="1"/>
</dbReference>
<dbReference type="PANTHER" id="PTHR34216:SF7">
    <property type="entry name" value="POLY-BETA-1,6-N-ACETYL-D-GLUCOSAMINE N-DEACETYLASE"/>
    <property type="match status" value="1"/>
</dbReference>
<comment type="similarity">
    <text evidence="2">Belongs to the polysaccharide deacetylase family.</text>
</comment>
<dbReference type="Gene3D" id="3.20.20.370">
    <property type="entry name" value="Glycoside hydrolase/deacetylase"/>
    <property type="match status" value="1"/>
</dbReference>
<comment type="function">
    <text evidence="1">Is involved in generating a small heat-stable compound (Nod), an acylated oligomer of N-acetylglucosamine, that stimulates mitosis in various plant protoplasts.</text>
</comment>
<evidence type="ECO:0000256" key="4">
    <source>
        <dbReference type="ARBA" id="ARBA00022729"/>
    </source>
</evidence>
<evidence type="ECO:0000256" key="2">
    <source>
        <dbReference type="ARBA" id="ARBA00010973"/>
    </source>
</evidence>
<dbReference type="InterPro" id="IPR051398">
    <property type="entry name" value="Polysacch_Deacetylase"/>
</dbReference>
<dbReference type="InterPro" id="IPR011330">
    <property type="entry name" value="Glyco_hydro/deAcase_b/a-brl"/>
</dbReference>
<gene>
    <name evidence="7" type="ORF">WN72_18920</name>
</gene>
<dbReference type="SUPFAM" id="SSF88713">
    <property type="entry name" value="Glycoside hydrolase/deacetylase"/>
    <property type="match status" value="1"/>
</dbReference>
<dbReference type="GO" id="GO:0016810">
    <property type="term" value="F:hydrolase activity, acting on carbon-nitrogen (but not peptide) bonds"/>
    <property type="evidence" value="ECO:0007669"/>
    <property type="project" value="InterPro"/>
</dbReference>
<name>A0AAE7NLH8_9BRAD</name>
<dbReference type="PROSITE" id="PS51677">
    <property type="entry name" value="NODB"/>
    <property type="match status" value="1"/>
</dbReference>
<dbReference type="GO" id="GO:0005975">
    <property type="term" value="P:carbohydrate metabolic process"/>
    <property type="evidence" value="ECO:0007669"/>
    <property type="project" value="InterPro"/>
</dbReference>
<dbReference type="KEGG" id="barh:WN72_18920"/>
<reference evidence="7 8" key="1">
    <citation type="submission" date="2018-06" db="EMBL/GenBank/DDBJ databases">
        <title>Comparative genomics of Bradyrhizobium nodulating Arachidis hypogaea.</title>
        <authorList>
            <person name="Li Y."/>
        </authorList>
    </citation>
    <scope>NUCLEOTIDE SEQUENCE [LARGE SCALE GENOMIC DNA]</scope>
    <source>
        <strain evidence="7 8">CCBAU 051107</strain>
    </source>
</reference>
<evidence type="ECO:0000256" key="3">
    <source>
        <dbReference type="ARBA" id="ARBA00020071"/>
    </source>
</evidence>
<dbReference type="InterPro" id="IPR002509">
    <property type="entry name" value="NODB_dom"/>
</dbReference>
<feature type="domain" description="NodB homology" evidence="6">
    <location>
        <begin position="54"/>
        <end position="321"/>
    </location>
</feature>
<accession>A0AAE7NLH8</accession>
<organism evidence="7 8">
    <name type="scientific">Bradyrhizobium arachidis</name>
    <dbReference type="NCBI Taxonomy" id="858423"/>
    <lineage>
        <taxon>Bacteria</taxon>
        <taxon>Pseudomonadati</taxon>
        <taxon>Pseudomonadota</taxon>
        <taxon>Alphaproteobacteria</taxon>
        <taxon>Hyphomicrobiales</taxon>
        <taxon>Nitrobacteraceae</taxon>
        <taxon>Bradyrhizobium</taxon>
    </lineage>
</organism>
<proteinExistence type="inferred from homology"/>
<dbReference type="Proteomes" id="UP000594015">
    <property type="component" value="Chromosome"/>
</dbReference>
<dbReference type="PANTHER" id="PTHR34216">
    <property type="match status" value="1"/>
</dbReference>
<dbReference type="AlphaFoldDB" id="A0AAE7NLH8"/>
<evidence type="ECO:0000313" key="7">
    <source>
        <dbReference type="EMBL" id="QOZ68144.1"/>
    </source>
</evidence>